<gene>
    <name evidence="2" type="ORF">RF11_15895</name>
</gene>
<dbReference type="EMBL" id="JWZT01005673">
    <property type="protein sequence ID" value="KII60355.1"/>
    <property type="molecule type" value="Genomic_DNA"/>
</dbReference>
<protein>
    <submittedName>
        <fullName evidence="2">Uncharacterized protein</fullName>
    </submittedName>
</protein>
<sequence length="151" mass="17491">MVKVSTVLLFMANIGFSIGWKTIDIEYRSADFQEFSLFKRVCDRLLNGLLQIPDQHTGKFRNLTEYETSLLTRDNVTMVKSLSSSAIHLMFEVNIILRKSSPANYWSLFTLRCWNECPYASLYVEVTADEAPEPQIKVIYFRNRPKPGLEI</sequence>
<evidence type="ECO:0000256" key="1">
    <source>
        <dbReference type="SAM" id="SignalP"/>
    </source>
</evidence>
<keyword evidence="1" id="KW-0732">Signal</keyword>
<comment type="caution">
    <text evidence="2">The sequence shown here is derived from an EMBL/GenBank/DDBJ whole genome shotgun (WGS) entry which is preliminary data.</text>
</comment>
<keyword evidence="3" id="KW-1185">Reference proteome</keyword>
<feature type="signal peptide" evidence="1">
    <location>
        <begin position="1"/>
        <end position="19"/>
    </location>
</feature>
<organism evidence="2 3">
    <name type="scientific">Thelohanellus kitauei</name>
    <name type="common">Myxosporean</name>
    <dbReference type="NCBI Taxonomy" id="669202"/>
    <lineage>
        <taxon>Eukaryota</taxon>
        <taxon>Metazoa</taxon>
        <taxon>Cnidaria</taxon>
        <taxon>Myxozoa</taxon>
        <taxon>Myxosporea</taxon>
        <taxon>Bivalvulida</taxon>
        <taxon>Platysporina</taxon>
        <taxon>Myxobolidae</taxon>
        <taxon>Thelohanellus</taxon>
    </lineage>
</organism>
<feature type="chain" id="PRO_5002152063" evidence="1">
    <location>
        <begin position="20"/>
        <end position="151"/>
    </location>
</feature>
<evidence type="ECO:0000313" key="3">
    <source>
        <dbReference type="Proteomes" id="UP000031668"/>
    </source>
</evidence>
<name>A0A0C2LZY6_THEKT</name>
<dbReference type="Proteomes" id="UP000031668">
    <property type="component" value="Unassembled WGS sequence"/>
</dbReference>
<evidence type="ECO:0000313" key="2">
    <source>
        <dbReference type="EMBL" id="KII60355.1"/>
    </source>
</evidence>
<reference evidence="2 3" key="1">
    <citation type="journal article" date="2014" name="Genome Biol. Evol.">
        <title>The genome of the myxosporean Thelohanellus kitauei shows adaptations to nutrient acquisition within its fish host.</title>
        <authorList>
            <person name="Yang Y."/>
            <person name="Xiong J."/>
            <person name="Zhou Z."/>
            <person name="Huo F."/>
            <person name="Miao W."/>
            <person name="Ran C."/>
            <person name="Liu Y."/>
            <person name="Zhang J."/>
            <person name="Feng J."/>
            <person name="Wang M."/>
            <person name="Wang M."/>
            <person name="Wang L."/>
            <person name="Yao B."/>
        </authorList>
    </citation>
    <scope>NUCLEOTIDE SEQUENCE [LARGE SCALE GENOMIC DNA]</scope>
    <source>
        <strain evidence="2">Wuqing</strain>
    </source>
</reference>
<dbReference type="AlphaFoldDB" id="A0A0C2LZY6"/>
<accession>A0A0C2LZY6</accession>
<proteinExistence type="predicted"/>